<evidence type="ECO:0000259" key="2">
    <source>
        <dbReference type="PROSITE" id="PS50263"/>
    </source>
</evidence>
<evidence type="ECO:0000313" key="3">
    <source>
        <dbReference type="EMBL" id="KAL0870404.1"/>
    </source>
</evidence>
<reference evidence="3 4" key="1">
    <citation type="submission" date="2024-06" db="EMBL/GenBank/DDBJ databases">
        <title>A chromosome-level genome assembly of beet webworm, Loxostege sticticalis.</title>
        <authorList>
            <person name="Zhang Y."/>
        </authorList>
    </citation>
    <scope>NUCLEOTIDE SEQUENCE [LARGE SCALE GENOMIC DNA]</scope>
    <source>
        <strain evidence="3">AQ026</strain>
        <tissue evidence="3">Whole body</tissue>
    </source>
</reference>
<dbReference type="PANTHER" id="PTHR43674:SF2">
    <property type="entry name" value="BETA-UREIDOPROPIONASE"/>
    <property type="match status" value="1"/>
</dbReference>
<feature type="domain" description="CN hydrolase" evidence="2">
    <location>
        <begin position="73"/>
        <end position="339"/>
    </location>
</feature>
<dbReference type="Pfam" id="PF00795">
    <property type="entry name" value="CN_hydrolase"/>
    <property type="match status" value="1"/>
</dbReference>
<evidence type="ECO:0000256" key="1">
    <source>
        <dbReference type="ARBA" id="ARBA00022801"/>
    </source>
</evidence>
<organism evidence="3 4">
    <name type="scientific">Loxostege sticticalis</name>
    <name type="common">Beet webworm moth</name>
    <dbReference type="NCBI Taxonomy" id="481309"/>
    <lineage>
        <taxon>Eukaryota</taxon>
        <taxon>Metazoa</taxon>
        <taxon>Ecdysozoa</taxon>
        <taxon>Arthropoda</taxon>
        <taxon>Hexapoda</taxon>
        <taxon>Insecta</taxon>
        <taxon>Pterygota</taxon>
        <taxon>Neoptera</taxon>
        <taxon>Endopterygota</taxon>
        <taxon>Lepidoptera</taxon>
        <taxon>Glossata</taxon>
        <taxon>Ditrysia</taxon>
        <taxon>Pyraloidea</taxon>
        <taxon>Crambidae</taxon>
        <taxon>Pyraustinae</taxon>
        <taxon>Loxostege</taxon>
    </lineage>
</organism>
<keyword evidence="1" id="KW-0378">Hydrolase</keyword>
<dbReference type="SUPFAM" id="SSF56317">
    <property type="entry name" value="Carbon-nitrogen hydrolase"/>
    <property type="match status" value="1"/>
</dbReference>
<dbReference type="Proteomes" id="UP001549920">
    <property type="component" value="Unassembled WGS sequence"/>
</dbReference>
<dbReference type="PANTHER" id="PTHR43674">
    <property type="entry name" value="NITRILASE C965.09-RELATED"/>
    <property type="match status" value="1"/>
</dbReference>
<proteinExistence type="predicted"/>
<comment type="caution">
    <text evidence="3">The sequence shown here is derived from an EMBL/GenBank/DDBJ whole genome shotgun (WGS) entry which is preliminary data.</text>
</comment>
<keyword evidence="4" id="KW-1185">Reference proteome</keyword>
<dbReference type="EMBL" id="JBEUOH010000018">
    <property type="protein sequence ID" value="KAL0870404.1"/>
    <property type="molecule type" value="Genomic_DNA"/>
</dbReference>
<protein>
    <recommendedName>
        <fullName evidence="2">CN hydrolase domain-containing protein</fullName>
    </recommendedName>
</protein>
<gene>
    <name evidence="3" type="ORF">ABMA27_005414</name>
</gene>
<dbReference type="InterPro" id="IPR003010">
    <property type="entry name" value="C-N_Hydrolase"/>
</dbReference>
<dbReference type="Gene3D" id="3.60.110.10">
    <property type="entry name" value="Carbon-nitrogen hydrolase"/>
    <property type="match status" value="1"/>
</dbReference>
<dbReference type="InterPro" id="IPR050345">
    <property type="entry name" value="Aliph_Amidase/BUP"/>
</dbReference>
<sequence>METQTDLTLDEIIKKNLNPAQLEEYNRIHYGTKNLDTLRLTDDLTSKCKEKGIDIAAYSFPAGKEELREARKVKIGLIQHSIILPTDKSVTEQRNAIFRKVSELIDIAASAGVQILCLQETWSMPFFLCTGEKERWSEFAESAEDGPSTRFLRKIAEENKMVIISPILENDNGTWWNTAVVIDENGNYMGKHRKNHLPSVGSFSEIGFYDPGNMGHAVFDTKYAKIAVNICYGRHHALNWLMFGLNGAEIVFNPAATISEFGESFWGIEARNAAIANNYFTCSINRVGTEVFTVMTDFKAKKTVSRTYYGSSYITAPNGCRTPALSRVKDGLLVGELDLNLCRQVKDQWGFNMTSRLDMYATELAHATNK</sequence>
<dbReference type="InterPro" id="IPR036526">
    <property type="entry name" value="C-N_Hydrolase_sf"/>
</dbReference>
<evidence type="ECO:0000313" key="4">
    <source>
        <dbReference type="Proteomes" id="UP001549920"/>
    </source>
</evidence>
<accession>A0ABR3HJ14</accession>
<dbReference type="PROSITE" id="PS50263">
    <property type="entry name" value="CN_HYDROLASE"/>
    <property type="match status" value="1"/>
</dbReference>
<name>A0ABR3HJ14_LOXSC</name>